<proteinExistence type="predicted"/>
<sequence>MPSMPSLLSSSSTPTDPPQEPAPTTFPLVKAPVPEVEYRFPAYLPRVWQVIDIVSRKDKYKQNEGRS</sequence>
<keyword evidence="3" id="KW-1185">Reference proteome</keyword>
<dbReference type="AlphaFoldDB" id="A0A1Q9BTW2"/>
<evidence type="ECO:0000313" key="2">
    <source>
        <dbReference type="EMBL" id="OLP74092.1"/>
    </source>
</evidence>
<dbReference type="EMBL" id="LSRX01004274">
    <property type="protein sequence ID" value="OLP74092.1"/>
    <property type="molecule type" value="Genomic_DNA"/>
</dbReference>
<feature type="compositionally biased region" description="Low complexity" evidence="1">
    <location>
        <begin position="1"/>
        <end position="14"/>
    </location>
</feature>
<dbReference type="Proteomes" id="UP000186817">
    <property type="component" value="Unassembled WGS sequence"/>
</dbReference>
<protein>
    <submittedName>
        <fullName evidence="2">Uncharacterized protein</fullName>
    </submittedName>
</protein>
<name>A0A1Q9BTW2_SYMMI</name>
<evidence type="ECO:0000256" key="1">
    <source>
        <dbReference type="SAM" id="MobiDB-lite"/>
    </source>
</evidence>
<evidence type="ECO:0000313" key="3">
    <source>
        <dbReference type="Proteomes" id="UP000186817"/>
    </source>
</evidence>
<gene>
    <name evidence="2" type="ORF">AK812_SmicGene46471</name>
</gene>
<feature type="region of interest" description="Disordered" evidence="1">
    <location>
        <begin position="1"/>
        <end position="26"/>
    </location>
</feature>
<comment type="caution">
    <text evidence="2">The sequence shown here is derived from an EMBL/GenBank/DDBJ whole genome shotgun (WGS) entry which is preliminary data.</text>
</comment>
<reference evidence="2 3" key="1">
    <citation type="submission" date="2016-02" db="EMBL/GenBank/DDBJ databases">
        <title>Genome analysis of coral dinoflagellate symbionts highlights evolutionary adaptations to a symbiotic lifestyle.</title>
        <authorList>
            <person name="Aranda M."/>
            <person name="Li Y."/>
            <person name="Liew Y.J."/>
            <person name="Baumgarten S."/>
            <person name="Simakov O."/>
            <person name="Wilson M."/>
            <person name="Piel J."/>
            <person name="Ashoor H."/>
            <person name="Bougouffa S."/>
            <person name="Bajic V.B."/>
            <person name="Ryu T."/>
            <person name="Ravasi T."/>
            <person name="Bayer T."/>
            <person name="Micklem G."/>
            <person name="Kim H."/>
            <person name="Bhak J."/>
            <person name="Lajeunesse T.C."/>
            <person name="Voolstra C.R."/>
        </authorList>
    </citation>
    <scope>NUCLEOTIDE SEQUENCE [LARGE SCALE GENOMIC DNA]</scope>
    <source>
        <strain evidence="2 3">CCMP2467</strain>
    </source>
</reference>
<organism evidence="2 3">
    <name type="scientific">Symbiodinium microadriaticum</name>
    <name type="common">Dinoflagellate</name>
    <name type="synonym">Zooxanthella microadriatica</name>
    <dbReference type="NCBI Taxonomy" id="2951"/>
    <lineage>
        <taxon>Eukaryota</taxon>
        <taxon>Sar</taxon>
        <taxon>Alveolata</taxon>
        <taxon>Dinophyceae</taxon>
        <taxon>Suessiales</taxon>
        <taxon>Symbiodiniaceae</taxon>
        <taxon>Symbiodinium</taxon>
    </lineage>
</organism>
<feature type="non-terminal residue" evidence="2">
    <location>
        <position position="67"/>
    </location>
</feature>
<dbReference type="OrthoDB" id="10251809at2759"/>
<accession>A0A1Q9BTW2</accession>